<protein>
    <recommendedName>
        <fullName evidence="3">SnoaL-like domain-containing protein</fullName>
    </recommendedName>
</protein>
<accession>A0ABW0M8H6</accession>
<reference evidence="2" key="1">
    <citation type="journal article" date="2019" name="Int. J. Syst. Evol. Microbiol.">
        <title>The Global Catalogue of Microorganisms (GCM) 10K type strain sequencing project: providing services to taxonomists for standard genome sequencing and annotation.</title>
        <authorList>
            <consortium name="The Broad Institute Genomics Platform"/>
            <consortium name="The Broad Institute Genome Sequencing Center for Infectious Disease"/>
            <person name="Wu L."/>
            <person name="Ma J."/>
        </authorList>
    </citation>
    <scope>NUCLEOTIDE SEQUENCE [LARGE SCALE GENOMIC DNA]</scope>
    <source>
        <strain evidence="2">JCM 17066</strain>
    </source>
</reference>
<gene>
    <name evidence="1" type="ORF">ACFPM8_04325</name>
</gene>
<organism evidence="1 2">
    <name type="scientific">Paraherbaspirillum soli</name>
    <dbReference type="NCBI Taxonomy" id="631222"/>
    <lineage>
        <taxon>Bacteria</taxon>
        <taxon>Pseudomonadati</taxon>
        <taxon>Pseudomonadota</taxon>
        <taxon>Betaproteobacteria</taxon>
        <taxon>Burkholderiales</taxon>
        <taxon>Oxalobacteraceae</taxon>
        <taxon>Paraherbaspirillum</taxon>
    </lineage>
</organism>
<name>A0ABW0M8H6_9BURK</name>
<dbReference type="EMBL" id="JBHSMT010000008">
    <property type="protein sequence ID" value="MFC5473176.1"/>
    <property type="molecule type" value="Genomic_DNA"/>
</dbReference>
<dbReference type="Proteomes" id="UP001596045">
    <property type="component" value="Unassembled WGS sequence"/>
</dbReference>
<proteinExistence type="predicted"/>
<evidence type="ECO:0000313" key="1">
    <source>
        <dbReference type="EMBL" id="MFC5473176.1"/>
    </source>
</evidence>
<keyword evidence="2" id="KW-1185">Reference proteome</keyword>
<sequence length="169" mass="18900">MRVIILLLVAAGLGSWYWNRQNSISEESVNRFYQTETEHFMNGRSKELCAMLTKDFVRIGVNSTSQGRIRENANKEESCDKLTKMFGALAQSAQLSTEYRITINHIEIAPDNKSAEVTKTTYISMGIDSIGRVAETSDKSTDTLVIRNGRVLLQKSEGGGITRTIGDRF</sequence>
<evidence type="ECO:0000313" key="2">
    <source>
        <dbReference type="Proteomes" id="UP001596045"/>
    </source>
</evidence>
<dbReference type="RefSeq" id="WP_378995324.1">
    <property type="nucleotide sequence ID" value="NZ_JBHSMT010000008.1"/>
</dbReference>
<comment type="caution">
    <text evidence="1">The sequence shown here is derived from an EMBL/GenBank/DDBJ whole genome shotgun (WGS) entry which is preliminary data.</text>
</comment>
<evidence type="ECO:0008006" key="3">
    <source>
        <dbReference type="Google" id="ProtNLM"/>
    </source>
</evidence>